<reference evidence="3 4" key="1">
    <citation type="submission" date="2024-08" db="EMBL/GenBank/DDBJ databases">
        <title>Gnathostoma spinigerum genome.</title>
        <authorList>
            <person name="Gonzalez-Bertolin B."/>
            <person name="Monzon S."/>
            <person name="Zaballos A."/>
            <person name="Jimenez P."/>
            <person name="Dekumyoy P."/>
            <person name="Varona S."/>
            <person name="Cuesta I."/>
            <person name="Sumanam S."/>
            <person name="Adisakwattana P."/>
            <person name="Gasser R.B."/>
            <person name="Hernandez-Gonzalez A."/>
            <person name="Young N.D."/>
            <person name="Perteguer M.J."/>
        </authorList>
    </citation>
    <scope>NUCLEOTIDE SEQUENCE [LARGE SCALE GENOMIC DNA]</scope>
    <source>
        <strain evidence="3">AL3</strain>
        <tissue evidence="3">Liver</tissue>
    </source>
</reference>
<dbReference type="EMBL" id="JBGFUD010000749">
    <property type="protein sequence ID" value="MFH4975163.1"/>
    <property type="molecule type" value="Genomic_DNA"/>
</dbReference>
<keyword evidence="4" id="KW-1185">Reference proteome</keyword>
<accession>A0ABD6EE87</accession>
<comment type="caution">
    <text evidence="3">The sequence shown here is derived from an EMBL/GenBank/DDBJ whole genome shotgun (WGS) entry which is preliminary data.</text>
</comment>
<evidence type="ECO:0000313" key="3">
    <source>
        <dbReference type="EMBL" id="MFH4975163.1"/>
    </source>
</evidence>
<protein>
    <submittedName>
        <fullName evidence="3">Uncharacterized protein</fullName>
    </submittedName>
</protein>
<dbReference type="Proteomes" id="UP001608902">
    <property type="component" value="Unassembled WGS sequence"/>
</dbReference>
<organism evidence="3 4">
    <name type="scientific">Gnathostoma spinigerum</name>
    <dbReference type="NCBI Taxonomy" id="75299"/>
    <lineage>
        <taxon>Eukaryota</taxon>
        <taxon>Metazoa</taxon>
        <taxon>Ecdysozoa</taxon>
        <taxon>Nematoda</taxon>
        <taxon>Chromadorea</taxon>
        <taxon>Rhabditida</taxon>
        <taxon>Spirurina</taxon>
        <taxon>Gnathostomatomorpha</taxon>
        <taxon>Gnathostomatoidea</taxon>
        <taxon>Gnathostomatidae</taxon>
        <taxon>Gnathostoma</taxon>
    </lineage>
</organism>
<sequence length="120" mass="13593">MLFKTVILMTAKKAKNKQYCDNYFFDILSSWLFILLFILHPAYFYSLDIPPLPDEPSEVLGEAEEEVEENESATPPGSSRIPKGSPAPDPYAEQGSTHVFIPILITFACFFPVLFCLRKV</sequence>
<keyword evidence="2" id="KW-0472">Membrane</keyword>
<evidence type="ECO:0000313" key="4">
    <source>
        <dbReference type="Proteomes" id="UP001608902"/>
    </source>
</evidence>
<name>A0ABD6EE87_9BILA</name>
<proteinExistence type="predicted"/>
<keyword evidence="2" id="KW-0812">Transmembrane</keyword>
<keyword evidence="2" id="KW-1133">Transmembrane helix</keyword>
<gene>
    <name evidence="3" type="ORF">AB6A40_001872</name>
</gene>
<feature type="transmembrane region" description="Helical" evidence="2">
    <location>
        <begin position="99"/>
        <end position="117"/>
    </location>
</feature>
<feature type="transmembrane region" description="Helical" evidence="2">
    <location>
        <begin position="23"/>
        <end position="45"/>
    </location>
</feature>
<feature type="compositionally biased region" description="Acidic residues" evidence="1">
    <location>
        <begin position="56"/>
        <end position="71"/>
    </location>
</feature>
<feature type="region of interest" description="Disordered" evidence="1">
    <location>
        <begin position="56"/>
        <end position="90"/>
    </location>
</feature>
<dbReference type="AlphaFoldDB" id="A0ABD6EE87"/>
<evidence type="ECO:0000256" key="1">
    <source>
        <dbReference type="SAM" id="MobiDB-lite"/>
    </source>
</evidence>
<evidence type="ECO:0000256" key="2">
    <source>
        <dbReference type="SAM" id="Phobius"/>
    </source>
</evidence>